<dbReference type="KEGG" id="dau:Daud_1553"/>
<feature type="region of interest" description="Disordered" evidence="2">
    <location>
        <begin position="54"/>
        <end position="81"/>
    </location>
</feature>
<dbReference type="STRING" id="477974.Daud_1553"/>
<accession>B1I4Y7</accession>
<dbReference type="Pfam" id="PF10087">
    <property type="entry name" value="DUF2325"/>
    <property type="match status" value="1"/>
</dbReference>
<evidence type="ECO:0000313" key="4">
    <source>
        <dbReference type="Proteomes" id="UP000008544"/>
    </source>
</evidence>
<dbReference type="InterPro" id="IPR016772">
    <property type="entry name" value="UCP020408"/>
</dbReference>
<reference evidence="4" key="1">
    <citation type="submission" date="2007-10" db="EMBL/GenBank/DDBJ databases">
        <title>Complete sequence of chromosome of Desulforudis audaxviator MP104C.</title>
        <authorList>
            <person name="Copeland A."/>
            <person name="Lucas S."/>
            <person name="Lapidus A."/>
            <person name="Barry K."/>
            <person name="Glavina del Rio T."/>
            <person name="Dalin E."/>
            <person name="Tice H."/>
            <person name="Bruce D."/>
            <person name="Pitluck S."/>
            <person name="Lowry S.R."/>
            <person name="Larimer F."/>
            <person name="Land M.L."/>
            <person name="Hauser L."/>
            <person name="Kyrpides N."/>
            <person name="Ivanova N.N."/>
            <person name="Richardson P."/>
        </authorList>
    </citation>
    <scope>NUCLEOTIDE SEQUENCE [LARGE SCALE GENOMIC DNA]</scope>
    <source>
        <strain evidence="4">MP104C</strain>
    </source>
</reference>
<organism evidence="3 4">
    <name type="scientific">Desulforudis audaxviator (strain MP104C)</name>
    <dbReference type="NCBI Taxonomy" id="477974"/>
    <lineage>
        <taxon>Bacteria</taxon>
        <taxon>Bacillati</taxon>
        <taxon>Bacillota</taxon>
        <taxon>Clostridia</taxon>
        <taxon>Thermoanaerobacterales</taxon>
        <taxon>Candidatus Desulforudaceae</taxon>
        <taxon>Candidatus Desulforudis</taxon>
    </lineage>
</organism>
<evidence type="ECO:0008006" key="5">
    <source>
        <dbReference type="Google" id="ProtNLM"/>
    </source>
</evidence>
<dbReference type="HOGENOM" id="CLU_782389_0_0_9"/>
<proteinExistence type="inferred from homology"/>
<name>B1I4Y7_DESAP</name>
<dbReference type="RefSeq" id="WP_012302636.1">
    <property type="nucleotide sequence ID" value="NC_010424.1"/>
</dbReference>
<dbReference type="Proteomes" id="UP000008544">
    <property type="component" value="Chromosome"/>
</dbReference>
<reference evidence="3 4" key="2">
    <citation type="journal article" date="2008" name="Science">
        <title>Environmental genomics reveals a single-species ecosystem deep within Earth.</title>
        <authorList>
            <person name="Chivian D."/>
            <person name="Brodie E.L."/>
            <person name="Alm E.J."/>
            <person name="Culley D.E."/>
            <person name="Dehal P.S."/>
            <person name="Desantis T.Z."/>
            <person name="Gihring T.M."/>
            <person name="Lapidus A."/>
            <person name="Lin L.H."/>
            <person name="Lowry S.R."/>
            <person name="Moser D.P."/>
            <person name="Richardson P.M."/>
            <person name="Southam G."/>
            <person name="Wanger G."/>
            <person name="Pratt L.M."/>
            <person name="Andersen G.L."/>
            <person name="Hazen T.C."/>
            <person name="Brockman F.J."/>
            <person name="Arkin A.P."/>
            <person name="Onstott T.C."/>
        </authorList>
    </citation>
    <scope>NUCLEOTIDE SEQUENCE [LARGE SCALE GENOMIC DNA]</scope>
    <source>
        <strain evidence="3 4">MP104C</strain>
    </source>
</reference>
<evidence type="ECO:0000256" key="2">
    <source>
        <dbReference type="SAM" id="MobiDB-lite"/>
    </source>
</evidence>
<protein>
    <recommendedName>
        <fullName evidence="5">DUF2325 domain-containing protein</fullName>
    </recommendedName>
</protein>
<dbReference type="OrthoDB" id="1785868at2"/>
<keyword evidence="4" id="KW-1185">Reference proteome</keyword>
<gene>
    <name evidence="3" type="ordered locus">Daud_1553</name>
</gene>
<evidence type="ECO:0000313" key="3">
    <source>
        <dbReference type="EMBL" id="ACA60055.1"/>
    </source>
</evidence>
<dbReference type="EMBL" id="CP000860">
    <property type="protein sequence ID" value="ACA60055.1"/>
    <property type="molecule type" value="Genomic_DNA"/>
</dbReference>
<dbReference type="AlphaFoldDB" id="B1I4Y7"/>
<dbReference type="eggNOG" id="ENOG5030GEH">
    <property type="taxonomic scope" value="Bacteria"/>
</dbReference>
<evidence type="ECO:0000256" key="1">
    <source>
        <dbReference type="ARBA" id="ARBA00007189"/>
    </source>
</evidence>
<sequence length="354" mass="39605">MSREASRQVVERLRRARRELYRKLAEQVGTPEERTLVNRAADLLLAEEILQENEDRLDDADSTGRTGDKSDPARQGVPAPDWKSLYAAGNWDVVGEFSRLPRGGVVQDHRTGREVFMPEAAVRAEGVEHGDFVGAQEKGVTDRGGALYFFRVLQRRGLGHTSERVCLVAPLEHKGGCWGVYSEDEESFITVPDGDVMSLGLDEGDLVEVAYLAGDPSSAKLAWRYDPDDPFLEIRELRKVPKRDKKREGFPSQEAEPQDLLGKTVLVVGADSYKESFKRVFERRGATFSWESGFMVGKLLEGKVRRADIVVIVTEAMKHKMPDVEAICERLGRPYVYAPSRGASGALREVLERL</sequence>
<comment type="similarity">
    <text evidence="1">Belongs to the UPF0751 family.</text>
</comment>